<evidence type="ECO:0008006" key="3">
    <source>
        <dbReference type="Google" id="ProtNLM"/>
    </source>
</evidence>
<name>A0ABQ2FPN9_9DEIO</name>
<evidence type="ECO:0000313" key="2">
    <source>
        <dbReference type="Proteomes" id="UP000604341"/>
    </source>
</evidence>
<protein>
    <recommendedName>
        <fullName evidence="3">DUF5667 domain-containing protein</fullName>
    </recommendedName>
</protein>
<organism evidence="1 2">
    <name type="scientific">Deinococcus radiotolerans</name>
    <dbReference type="NCBI Taxonomy" id="1309407"/>
    <lineage>
        <taxon>Bacteria</taxon>
        <taxon>Thermotogati</taxon>
        <taxon>Deinococcota</taxon>
        <taxon>Deinococci</taxon>
        <taxon>Deinococcales</taxon>
        <taxon>Deinococcaceae</taxon>
        <taxon>Deinococcus</taxon>
    </lineage>
</organism>
<evidence type="ECO:0000313" key="1">
    <source>
        <dbReference type="EMBL" id="GGL14423.1"/>
    </source>
</evidence>
<accession>A0ABQ2FPN9</accession>
<dbReference type="EMBL" id="BMPE01000018">
    <property type="protein sequence ID" value="GGL14423.1"/>
    <property type="molecule type" value="Genomic_DNA"/>
</dbReference>
<reference evidence="2" key="1">
    <citation type="journal article" date="2019" name="Int. J. Syst. Evol. Microbiol.">
        <title>The Global Catalogue of Microorganisms (GCM) 10K type strain sequencing project: providing services to taxonomists for standard genome sequencing and annotation.</title>
        <authorList>
            <consortium name="The Broad Institute Genomics Platform"/>
            <consortium name="The Broad Institute Genome Sequencing Center for Infectious Disease"/>
            <person name="Wu L."/>
            <person name="Ma J."/>
        </authorList>
    </citation>
    <scope>NUCLEOTIDE SEQUENCE [LARGE SCALE GENOMIC DNA]</scope>
    <source>
        <strain evidence="2">JCM 19173</strain>
    </source>
</reference>
<proteinExistence type="predicted"/>
<keyword evidence="2" id="KW-1185">Reference proteome</keyword>
<gene>
    <name evidence="1" type="ORF">GCM10010844_36500</name>
</gene>
<comment type="caution">
    <text evidence="1">The sequence shown here is derived from an EMBL/GenBank/DDBJ whole genome shotgun (WGS) entry which is preliminary data.</text>
</comment>
<sequence length="145" mass="14926">MLYRRQRNLSPLIVTAAALLSLALGFLAGRVTAPRPTLASLIAPSALHARQAAGALEIVPLEYARAQQGNAGSLDAARTAARQAQSELDAAALLRQLNPGGMREAQAALAALRSAVDAGRGADVVQAQVTRAQTALRDLQAAGTP</sequence>
<dbReference type="Proteomes" id="UP000604341">
    <property type="component" value="Unassembled WGS sequence"/>
</dbReference>
<dbReference type="RefSeq" id="WP_189070411.1">
    <property type="nucleotide sequence ID" value="NZ_BMPE01000018.1"/>
</dbReference>